<feature type="compositionally biased region" description="Low complexity" evidence="3">
    <location>
        <begin position="465"/>
        <end position="482"/>
    </location>
</feature>
<dbReference type="RefSeq" id="XP_020063846.1">
    <property type="nucleotide sequence ID" value="XM_020207851.1"/>
</dbReference>
<feature type="signal peptide" evidence="4">
    <location>
        <begin position="1"/>
        <end position="20"/>
    </location>
</feature>
<evidence type="ECO:0000256" key="4">
    <source>
        <dbReference type="SAM" id="SignalP"/>
    </source>
</evidence>
<dbReference type="GeneID" id="30981988"/>
<proteinExistence type="predicted"/>
<dbReference type="InterPro" id="IPR029058">
    <property type="entry name" value="AB_hydrolase_fold"/>
</dbReference>
<comment type="catalytic activity">
    <reaction evidence="2">
        <text>a triacylglycerol + H2O = a diacylglycerol + a fatty acid + H(+)</text>
        <dbReference type="Rhea" id="RHEA:12044"/>
        <dbReference type="ChEBI" id="CHEBI:15377"/>
        <dbReference type="ChEBI" id="CHEBI:15378"/>
        <dbReference type="ChEBI" id="CHEBI:17855"/>
        <dbReference type="ChEBI" id="CHEBI:18035"/>
        <dbReference type="ChEBI" id="CHEBI:28868"/>
        <dbReference type="EC" id="3.1.1.3"/>
    </reaction>
    <physiologicalReaction direction="left-to-right" evidence="2">
        <dbReference type="Rhea" id="RHEA:12045"/>
    </physiologicalReaction>
</comment>
<evidence type="ECO:0000313" key="6">
    <source>
        <dbReference type="Proteomes" id="UP000094285"/>
    </source>
</evidence>
<dbReference type="GO" id="GO:0004806">
    <property type="term" value="F:triacylglycerol lipase activity"/>
    <property type="evidence" value="ECO:0007669"/>
    <property type="project" value="UniProtKB-EC"/>
</dbReference>
<dbReference type="Proteomes" id="UP000094285">
    <property type="component" value="Unassembled WGS sequence"/>
</dbReference>
<protein>
    <submittedName>
        <fullName evidence="5">LIP-domain-containing protein</fullName>
    </submittedName>
</protein>
<dbReference type="PANTHER" id="PTHR34853:SF5">
    <property type="entry name" value="LIP-DOMAIN-CONTAINING PROTEIN-RELATED"/>
    <property type="match status" value="1"/>
</dbReference>
<evidence type="ECO:0000256" key="2">
    <source>
        <dbReference type="ARBA" id="ARBA00023369"/>
    </source>
</evidence>
<gene>
    <name evidence="5" type="ORF">CANTADRAFT_26701</name>
</gene>
<reference evidence="6" key="1">
    <citation type="submission" date="2016-05" db="EMBL/GenBank/DDBJ databases">
        <title>Comparative genomics of biotechnologically important yeasts.</title>
        <authorList>
            <consortium name="DOE Joint Genome Institute"/>
            <person name="Riley R."/>
            <person name="Haridas S."/>
            <person name="Wolfe K.H."/>
            <person name="Lopes M.R."/>
            <person name="Hittinger C.T."/>
            <person name="Goker M."/>
            <person name="Salamov A."/>
            <person name="Wisecaver J."/>
            <person name="Long T.M."/>
            <person name="Aerts A.L."/>
            <person name="Barry K."/>
            <person name="Choi C."/>
            <person name="Clum A."/>
            <person name="Coughlan A.Y."/>
            <person name="Deshpande S."/>
            <person name="Douglass A.P."/>
            <person name="Hanson S.J."/>
            <person name="Klenk H.-P."/>
            <person name="Labutti K."/>
            <person name="Lapidus A."/>
            <person name="Lindquist E."/>
            <person name="Lipzen A."/>
            <person name="Meier-Kolthoff J.P."/>
            <person name="Ohm R.A."/>
            <person name="Otillar R.P."/>
            <person name="Pangilinan J."/>
            <person name="Peng Y."/>
            <person name="Rokas A."/>
            <person name="Rosa C.A."/>
            <person name="Scheuner C."/>
            <person name="Sibirny A.A."/>
            <person name="Slot J.C."/>
            <person name="Stielow J.B."/>
            <person name="Sun H."/>
            <person name="Kurtzman C.P."/>
            <person name="Blackwell M."/>
            <person name="Grigoriev I.V."/>
            <person name="Jeffries T.W."/>
        </authorList>
    </citation>
    <scope>NUCLEOTIDE SEQUENCE [LARGE SCALE GENOMIC DNA]</scope>
    <source>
        <strain evidence="6">NRRL Y-17324</strain>
    </source>
</reference>
<evidence type="ECO:0000256" key="1">
    <source>
        <dbReference type="ARBA" id="ARBA00022801"/>
    </source>
</evidence>
<keyword evidence="6" id="KW-1185">Reference proteome</keyword>
<keyword evidence="1" id="KW-0378">Hydrolase</keyword>
<feature type="region of interest" description="Disordered" evidence="3">
    <location>
        <begin position="447"/>
        <end position="482"/>
    </location>
</feature>
<name>A0A1E4SGU1_9ASCO</name>
<sequence length="493" mass="53111">MKLHSLITLVFLSLWQVTIAAPVNLLTLGNLTKPSDDPFYTPKDGYEKLKLGEVINYRKVTHKIGIVAFEEKVQAVYQFLVRSEDSHKQPNAIVTTVIIPHNADTSKILSYQVAVDAPNVDCAPSYALQLGSDPGTWITTQVEQLLSEAGLYEGWIVVIPDFLGPKATFAAGYQAAYATLNSLKAVVASGDITGVDPKAQIALWGYSGGSQPSAWGAALAPTYAPDLNIIGAAVGGILIAPKHIANYTVGGFFAGLIINAINGLGNEYPELKKYAQDNIYPDVETEFFAPAHECLVESILRTPWTSWDQLTPLGVDIMDSPVVDNVTGINNLLNLNANPKVPLFFYNSKNDEIIPPTDADELYQKWCDLGTSIEYRQDSLSEHITQAIVGSGDAFVWLKDRFNGVQQTGCKKIESTTNLFNFNAVSGLSSIVTDALETILEFQIGPSSPSQHPVPTNVTITHVGNSSASSTSSTSTSSSTSNSFLGSIISAIF</sequence>
<accession>A0A1E4SGU1</accession>
<keyword evidence="4" id="KW-0732">Signal</keyword>
<feature type="compositionally biased region" description="Polar residues" evidence="3">
    <location>
        <begin position="447"/>
        <end position="464"/>
    </location>
</feature>
<dbReference type="Gene3D" id="1.10.260.130">
    <property type="match status" value="1"/>
</dbReference>
<dbReference type="PANTHER" id="PTHR34853">
    <property type="match status" value="1"/>
</dbReference>
<organism evidence="5 6">
    <name type="scientific">Suhomyces tanzawaensis NRRL Y-17324</name>
    <dbReference type="NCBI Taxonomy" id="984487"/>
    <lineage>
        <taxon>Eukaryota</taxon>
        <taxon>Fungi</taxon>
        <taxon>Dikarya</taxon>
        <taxon>Ascomycota</taxon>
        <taxon>Saccharomycotina</taxon>
        <taxon>Pichiomycetes</taxon>
        <taxon>Debaryomycetaceae</taxon>
        <taxon>Suhomyces</taxon>
    </lineage>
</organism>
<dbReference type="SUPFAM" id="SSF53474">
    <property type="entry name" value="alpha/beta-Hydrolases"/>
    <property type="match status" value="1"/>
</dbReference>
<evidence type="ECO:0000256" key="3">
    <source>
        <dbReference type="SAM" id="MobiDB-lite"/>
    </source>
</evidence>
<evidence type="ECO:0000313" key="5">
    <source>
        <dbReference type="EMBL" id="ODV78724.1"/>
    </source>
</evidence>
<dbReference type="OrthoDB" id="2373480at2759"/>
<feature type="chain" id="PRO_5009162815" evidence="4">
    <location>
        <begin position="21"/>
        <end position="493"/>
    </location>
</feature>
<dbReference type="Gene3D" id="3.40.50.1820">
    <property type="entry name" value="alpha/beta hydrolase"/>
    <property type="match status" value="1"/>
</dbReference>
<dbReference type="GO" id="GO:0016042">
    <property type="term" value="P:lipid catabolic process"/>
    <property type="evidence" value="ECO:0007669"/>
    <property type="project" value="InterPro"/>
</dbReference>
<dbReference type="Pfam" id="PF03583">
    <property type="entry name" value="LIP"/>
    <property type="match status" value="1"/>
</dbReference>
<dbReference type="AlphaFoldDB" id="A0A1E4SGU1"/>
<dbReference type="InterPro" id="IPR005152">
    <property type="entry name" value="Lipase_secreted"/>
</dbReference>
<dbReference type="EMBL" id="KV453913">
    <property type="protein sequence ID" value="ODV78724.1"/>
    <property type="molecule type" value="Genomic_DNA"/>
</dbReference>